<dbReference type="AlphaFoldDB" id="A0A250IG72"/>
<reference evidence="3 4" key="1">
    <citation type="submission" date="2017-06" db="EMBL/GenBank/DDBJ databases">
        <authorList>
            <person name="Kim H.J."/>
            <person name="Triplett B.A."/>
        </authorList>
    </citation>
    <scope>NUCLEOTIDE SEQUENCE [LARGE SCALE GENOMIC DNA]</scope>
    <source>
        <strain evidence="3 4">DSM 14713</strain>
    </source>
</reference>
<evidence type="ECO:0000256" key="2">
    <source>
        <dbReference type="SAM" id="SignalP"/>
    </source>
</evidence>
<evidence type="ECO:0000313" key="3">
    <source>
        <dbReference type="EMBL" id="ATB30213.1"/>
    </source>
</evidence>
<dbReference type="RefSeq" id="WP_157775176.1">
    <property type="nucleotide sequence ID" value="NZ_CP022163.1"/>
</dbReference>
<protein>
    <submittedName>
        <fullName evidence="3">PE-PGRS family protein</fullName>
    </submittedName>
</protein>
<dbReference type="KEGG" id="mbd:MEBOL_003673"/>
<feature type="region of interest" description="Disordered" evidence="1">
    <location>
        <begin position="154"/>
        <end position="189"/>
    </location>
</feature>
<sequence>MRGAIWMALALVGTAPLALAQPATGAGVRAPQAQQPAAGPSGAASIEQGQDSAGTTSAFGTTGQPAGGALFPGIPGLNGIPLQDPAAQGNTSFGTGGAGTGGAGSGPTYRGAPEAPVDTGTPAASATPSAGQGADLNNLNQRVGALEREVSALRGTGGAGPAPSTTAPAAPAAPAQNMGTTPGTAAPAPSDNAAPIPAITVEFDGRVRDVTPQYVEVVDSTDGTVSRLRIDDQTRVFRGSARNRIPVKQLSEGAQVRTSFAYVDGEELARDIIVLSRGSQR</sequence>
<feature type="signal peptide" evidence="2">
    <location>
        <begin position="1"/>
        <end position="20"/>
    </location>
</feature>
<evidence type="ECO:0000256" key="1">
    <source>
        <dbReference type="SAM" id="MobiDB-lite"/>
    </source>
</evidence>
<feature type="compositionally biased region" description="Low complexity" evidence="1">
    <location>
        <begin position="119"/>
        <end position="134"/>
    </location>
</feature>
<feature type="compositionally biased region" description="Gly residues" evidence="1">
    <location>
        <begin position="94"/>
        <end position="105"/>
    </location>
</feature>
<dbReference type="Proteomes" id="UP000217289">
    <property type="component" value="Chromosome"/>
</dbReference>
<gene>
    <name evidence="3" type="ORF">MEBOL_003673</name>
</gene>
<name>A0A250IG72_9BACT</name>
<feature type="region of interest" description="Disordered" evidence="1">
    <location>
        <begin position="30"/>
        <end position="136"/>
    </location>
</feature>
<dbReference type="OrthoDB" id="5526556at2"/>
<keyword evidence="2" id="KW-0732">Signal</keyword>
<organism evidence="3 4">
    <name type="scientific">Melittangium boletus DSM 14713</name>
    <dbReference type="NCBI Taxonomy" id="1294270"/>
    <lineage>
        <taxon>Bacteria</taxon>
        <taxon>Pseudomonadati</taxon>
        <taxon>Myxococcota</taxon>
        <taxon>Myxococcia</taxon>
        <taxon>Myxococcales</taxon>
        <taxon>Cystobacterineae</taxon>
        <taxon>Archangiaceae</taxon>
        <taxon>Melittangium</taxon>
    </lineage>
</organism>
<proteinExistence type="predicted"/>
<feature type="compositionally biased region" description="Low complexity" evidence="1">
    <location>
        <begin position="30"/>
        <end position="45"/>
    </location>
</feature>
<evidence type="ECO:0000313" key="4">
    <source>
        <dbReference type="Proteomes" id="UP000217289"/>
    </source>
</evidence>
<feature type="chain" id="PRO_5013055254" evidence="2">
    <location>
        <begin position="21"/>
        <end position="281"/>
    </location>
</feature>
<dbReference type="EMBL" id="CP022163">
    <property type="protein sequence ID" value="ATB30213.1"/>
    <property type="molecule type" value="Genomic_DNA"/>
</dbReference>
<accession>A0A250IG72</accession>
<feature type="compositionally biased region" description="Low complexity" evidence="1">
    <location>
        <begin position="52"/>
        <end position="63"/>
    </location>
</feature>
<feature type="compositionally biased region" description="Low complexity" evidence="1">
    <location>
        <begin position="161"/>
        <end position="175"/>
    </location>
</feature>
<keyword evidence="4" id="KW-1185">Reference proteome</keyword>